<reference evidence="6" key="2">
    <citation type="submission" date="2020-12" db="UniProtKB">
        <authorList>
            <consortium name="WormBaseParasite"/>
        </authorList>
    </citation>
    <scope>IDENTIFICATION</scope>
</reference>
<dbReference type="Gene3D" id="1.25.10.10">
    <property type="entry name" value="Leucine-rich Repeat Variant"/>
    <property type="match status" value="1"/>
</dbReference>
<dbReference type="WormBase" id="SRAE_2000039000">
    <property type="protein sequence ID" value="SRP08590"/>
    <property type="gene ID" value="WBGene00260584"/>
</dbReference>
<evidence type="ECO:0000313" key="4">
    <source>
        <dbReference type="EMBL" id="CEF65714.1"/>
    </source>
</evidence>
<name>A0A090MXM9_STRRB</name>
<proteinExistence type="predicted"/>
<dbReference type="Proteomes" id="UP000035682">
    <property type="component" value="Unplaced"/>
</dbReference>
<organism evidence="4">
    <name type="scientific">Strongyloides ratti</name>
    <name type="common">Parasitic roundworm</name>
    <dbReference type="NCBI Taxonomy" id="34506"/>
    <lineage>
        <taxon>Eukaryota</taxon>
        <taxon>Metazoa</taxon>
        <taxon>Ecdysozoa</taxon>
        <taxon>Nematoda</taxon>
        <taxon>Chromadorea</taxon>
        <taxon>Rhabditida</taxon>
        <taxon>Tylenchina</taxon>
        <taxon>Panagrolaimomorpha</taxon>
        <taxon>Strongyloidoidea</taxon>
        <taxon>Strongyloididae</taxon>
        <taxon>Strongyloides</taxon>
    </lineage>
</organism>
<feature type="domain" description="Integrator complex subunit 4/Protein SIEL C-terminal Ig-like" evidence="3">
    <location>
        <begin position="823"/>
        <end position="925"/>
    </location>
</feature>
<dbReference type="eggNOG" id="KOG2259">
    <property type="taxonomic scope" value="Eukaryota"/>
</dbReference>
<evidence type="ECO:0000313" key="5">
    <source>
        <dbReference type="Proteomes" id="UP000035682"/>
    </source>
</evidence>
<dbReference type="EMBL" id="LN609529">
    <property type="protein sequence ID" value="CEF65714.1"/>
    <property type="molecule type" value="Genomic_DNA"/>
</dbReference>
<dbReference type="PANTHER" id="PTHR20938">
    <property type="entry name" value="INTEGRATOR COMPLEX SUBUNIT 4"/>
    <property type="match status" value="1"/>
</dbReference>
<evidence type="ECO:0000313" key="7">
    <source>
        <dbReference type="WormBase" id="SRAE_2000039000"/>
    </source>
</evidence>
<dbReference type="WBParaSite" id="SRAE_2000039000.1">
    <property type="protein sequence ID" value="SRAE_2000039000.1"/>
    <property type="gene ID" value="WBGene00260584"/>
</dbReference>
<evidence type="ECO:0000256" key="2">
    <source>
        <dbReference type="ARBA" id="ARBA00023242"/>
    </source>
</evidence>
<dbReference type="InterPro" id="IPR057412">
    <property type="entry name" value="INTS4_C"/>
</dbReference>
<dbReference type="CTD" id="36378078"/>
<dbReference type="STRING" id="34506.A0A090MXM9"/>
<keyword evidence="2" id="KW-0539">Nucleus</keyword>
<gene>
    <name evidence="4 6 7" type="ORF">SRAE_2000039000</name>
</gene>
<dbReference type="SUPFAM" id="SSF48371">
    <property type="entry name" value="ARM repeat"/>
    <property type="match status" value="1"/>
</dbReference>
<dbReference type="InterPro" id="IPR016024">
    <property type="entry name" value="ARM-type_fold"/>
</dbReference>
<keyword evidence="5" id="KW-1185">Reference proteome</keyword>
<dbReference type="GO" id="GO:0032039">
    <property type="term" value="C:integrator complex"/>
    <property type="evidence" value="ECO:0007669"/>
    <property type="project" value="TreeGrafter"/>
</dbReference>
<dbReference type="Pfam" id="PF25458">
    <property type="entry name" value="INTS4_C"/>
    <property type="match status" value="1"/>
</dbReference>
<comment type="subcellular location">
    <subcellularLocation>
        <location evidence="1">Nucleus</location>
    </subcellularLocation>
</comment>
<evidence type="ECO:0000256" key="1">
    <source>
        <dbReference type="ARBA" id="ARBA00004123"/>
    </source>
</evidence>
<dbReference type="PANTHER" id="PTHR20938:SF0">
    <property type="entry name" value="INTEGRATOR COMPLEX SUBUNIT 4"/>
    <property type="match status" value="1"/>
</dbReference>
<evidence type="ECO:0000313" key="6">
    <source>
        <dbReference type="WBParaSite" id="SRAE_2000039000.1"/>
    </source>
</evidence>
<accession>A0A090MXM9</accession>
<dbReference type="AlphaFoldDB" id="A0A090MXM9"/>
<protein>
    <submittedName>
        <fullName evidence="4 6">Integrator complex subunit 4</fullName>
    </submittedName>
</protein>
<sequence length="960" mass="111071">MGLTKQQVATNYSYRHPGKQYALIFLNSYTRISQPLKLLYDAQDYIKNNDLIRCYDSFLTFLTTDIMNISIDIYSDTAAIVIDILKQSGAEMDELIDISFEILQYMVQCTTFNMKLWSKLLDLFRIPIENKNFCCRTYTIQLMKIVESCITQGTYSDDEDVIIYKLLQGNLNAPDRERRASAFSCLVKLIISKPNEQIPTEFLKKFMRDMAVHHDYIMREISIKFLEQLTDKNLVGIEFYSIIKDLCKDSNVETRRIALRVIQKMAQKYGTMTVKSHNNFEISLNDDAFAILCGAFNDADTLVRTEAAVVIGKFENVSSNFLLQTLDKKLIPSMIKQDDNKGRDSPYFYQWSTGMSLAEDIPCESKSEESKSYIPPQACGAFVTALEDEYMSVRKGAVTSLGILAKGQPNIAYFALDHLADMFNDDIDQVRIDAITALTPLLVYGKISRDQLITICTVLDDALPDSRLTLHDLLCKANLENADCLLLLYQRLQQSLARFPEDKLSIYRCFSFIGRSHHQFVPGILYQILDIDPVFKLTERTFQEASHVASLIMVLNATVECEVIASLLPDYMIRQYKSLHSSMPDLVPPIRSFEDESGFHYSGNYVTKLSSSVFEYFSIMFKELYSLLNLPNTPGSINCIDEHLEQFYKSMDFDESVSANMRFFNKFCRIIRSLKFMMTMSEEEKKTLLLVNNILNETKELEITFTSKNPRLHHYLIYIHFLTKIVEWTRCLNLSSDKIFYNILLGLDKLKISNSYFKNKNEEMVSELSKQFKKCFKEISEKEIIDDGIVKNLIYDIVKKFKLQINKNDIIFNVEMRLMMANIEVPSKPSEKMRSAVLKMPVTIPYVVVLKHFSDHDLMNFCIKIIYPDGTIGYNSPRLYEFHRVDNDIVRLRTKLKILFQYSWNSIAYITVQNGIMVSKNMMSSKLNTNFLSEFGYFQPIRQIYSRDSISETIMGFTMK</sequence>
<evidence type="ECO:0000259" key="3">
    <source>
        <dbReference type="Pfam" id="PF25458"/>
    </source>
</evidence>
<dbReference type="RefSeq" id="XP_024504914.1">
    <property type="nucleotide sequence ID" value="XM_024651214.1"/>
</dbReference>
<dbReference type="GO" id="GO:0016180">
    <property type="term" value="P:snRNA processing"/>
    <property type="evidence" value="ECO:0007669"/>
    <property type="project" value="TreeGrafter"/>
</dbReference>
<dbReference type="OrthoDB" id="18190at2759"/>
<reference evidence="4 5" key="1">
    <citation type="submission" date="2014-09" db="EMBL/GenBank/DDBJ databases">
        <authorList>
            <person name="Martin A.A."/>
        </authorList>
    </citation>
    <scope>NUCLEOTIDE SEQUENCE</scope>
    <source>
        <strain evidence="5">ED321</strain>
        <strain evidence="4">ED321 Heterogonic</strain>
    </source>
</reference>
<dbReference type="InterPro" id="IPR011989">
    <property type="entry name" value="ARM-like"/>
</dbReference>
<dbReference type="GeneID" id="36378078"/>